<name>A0A9N9SJ62_PHACE</name>
<dbReference type="AlphaFoldDB" id="A0A9N9SJ62"/>
<accession>A0A9N9SJ62</accession>
<keyword evidence="4" id="KW-1185">Reference proteome</keyword>
<proteinExistence type="inferred from homology"/>
<evidence type="ECO:0000259" key="2">
    <source>
        <dbReference type="Pfam" id="PF00149"/>
    </source>
</evidence>
<reference evidence="3" key="2">
    <citation type="submission" date="2022-10" db="EMBL/GenBank/DDBJ databases">
        <authorList>
            <consortium name="ENA_rothamsted_submissions"/>
            <consortium name="culmorum"/>
            <person name="King R."/>
        </authorList>
    </citation>
    <scope>NUCLEOTIDE SEQUENCE</scope>
</reference>
<dbReference type="PANTHER" id="PTHR12905">
    <property type="entry name" value="METALLOPHOSPHOESTERASE"/>
    <property type="match status" value="1"/>
</dbReference>
<dbReference type="Proteomes" id="UP001153737">
    <property type="component" value="Chromosome 5"/>
</dbReference>
<protein>
    <recommendedName>
        <fullName evidence="2">Calcineurin-like phosphoesterase domain-containing protein</fullName>
    </recommendedName>
</protein>
<dbReference type="InterPro" id="IPR024201">
    <property type="entry name" value="Calcineurin-like_Pesterase"/>
</dbReference>
<evidence type="ECO:0000256" key="1">
    <source>
        <dbReference type="ARBA" id="ARBA00007993"/>
    </source>
</evidence>
<dbReference type="Gene3D" id="3.60.21.10">
    <property type="match status" value="1"/>
</dbReference>
<reference evidence="3" key="1">
    <citation type="submission" date="2022-01" db="EMBL/GenBank/DDBJ databases">
        <authorList>
            <person name="King R."/>
        </authorList>
    </citation>
    <scope>NUCLEOTIDE SEQUENCE</scope>
</reference>
<dbReference type="Pfam" id="PF00149">
    <property type="entry name" value="Metallophos"/>
    <property type="match status" value="1"/>
</dbReference>
<sequence>MSFPEVHTHPLTDKPTEAWQEIAKKQAKLKLNVKIPSKAVEPNKIRFVCMSDTHSLIRNISFDIPDGDIFIHAGDFTKCGQKQEVIEFNDWLGTLPHKHKIVIAGNHELSFDNRFINMFKKKIESRPDHNEDEVPNYGNTKDNIAEAVNTEDIRQYLTNCIYLEDKSIELYGIRLYGTPWQPEFGHWAFNLKRGDECLSKWNKIPNDIDVLITHTPPLGHGDLACSGVRAGCVELLNTVQQRVMPKYHVFGHIHEGYGVTSDGKIIFINASTCDINYIPNNLPIVFDIPLNKGILKDSLKDDA</sequence>
<evidence type="ECO:0000313" key="3">
    <source>
        <dbReference type="EMBL" id="CAG9821779.1"/>
    </source>
</evidence>
<dbReference type="SUPFAM" id="SSF56300">
    <property type="entry name" value="Metallo-dependent phosphatases"/>
    <property type="match status" value="1"/>
</dbReference>
<organism evidence="3 4">
    <name type="scientific">Phaedon cochleariae</name>
    <name type="common">Mustard beetle</name>
    <dbReference type="NCBI Taxonomy" id="80249"/>
    <lineage>
        <taxon>Eukaryota</taxon>
        <taxon>Metazoa</taxon>
        <taxon>Ecdysozoa</taxon>
        <taxon>Arthropoda</taxon>
        <taxon>Hexapoda</taxon>
        <taxon>Insecta</taxon>
        <taxon>Pterygota</taxon>
        <taxon>Neoptera</taxon>
        <taxon>Endopterygota</taxon>
        <taxon>Coleoptera</taxon>
        <taxon>Polyphaga</taxon>
        <taxon>Cucujiformia</taxon>
        <taxon>Chrysomeloidea</taxon>
        <taxon>Chrysomelidae</taxon>
        <taxon>Chrysomelinae</taxon>
        <taxon>Chrysomelini</taxon>
        <taxon>Phaedon</taxon>
    </lineage>
</organism>
<dbReference type="GO" id="GO:0016787">
    <property type="term" value="F:hydrolase activity"/>
    <property type="evidence" value="ECO:0007669"/>
    <property type="project" value="InterPro"/>
</dbReference>
<dbReference type="InterPro" id="IPR051693">
    <property type="entry name" value="UPF0046_metallophosphoest"/>
</dbReference>
<feature type="domain" description="Calcineurin-like phosphoesterase" evidence="2">
    <location>
        <begin position="46"/>
        <end position="255"/>
    </location>
</feature>
<dbReference type="InterPro" id="IPR029052">
    <property type="entry name" value="Metallo-depent_PP-like"/>
</dbReference>
<dbReference type="PIRSF" id="PIRSF035808">
    <property type="entry name" value="Pdiesterase_Brain_239"/>
    <property type="match status" value="1"/>
</dbReference>
<gene>
    <name evidence="3" type="ORF">PHAECO_LOCUS8889</name>
</gene>
<dbReference type="PANTHER" id="PTHR12905:SF0">
    <property type="entry name" value="CALCINEURIN-LIKE PHOSPHOESTERASE DOMAIN-CONTAINING PROTEIN"/>
    <property type="match status" value="1"/>
</dbReference>
<dbReference type="CDD" id="cd07379">
    <property type="entry name" value="MPP_239FB"/>
    <property type="match status" value="1"/>
</dbReference>
<evidence type="ECO:0000313" key="4">
    <source>
        <dbReference type="Proteomes" id="UP001153737"/>
    </source>
</evidence>
<dbReference type="EMBL" id="OU896711">
    <property type="protein sequence ID" value="CAG9821779.1"/>
    <property type="molecule type" value="Genomic_DNA"/>
</dbReference>
<comment type="similarity">
    <text evidence="1">Belongs to the UPF0046 family.</text>
</comment>
<dbReference type="OrthoDB" id="630188at2759"/>
<dbReference type="InterPro" id="IPR004843">
    <property type="entry name" value="Calcineurin-like_PHP"/>
</dbReference>